<sequence>MINKDLIHNRIDLINRSIARLKKMAALTREQFLADPDNYAITEHHLRRALESLFDTGRHIMAKQGLGHPVDYRSIILTLGREQIIPPQFAEKIKGMAGYRNRLVHGYAEVTPEEMYNIIQKRLDDFEEFCSHILKYTAKHGV</sequence>
<dbReference type="PANTHER" id="PTHR33397">
    <property type="entry name" value="UPF0331 PROTEIN YUTE"/>
    <property type="match status" value="1"/>
</dbReference>
<dbReference type="OrthoDB" id="9796612at2"/>
<evidence type="ECO:0000256" key="2">
    <source>
        <dbReference type="ARBA" id="ARBA00022722"/>
    </source>
</evidence>
<evidence type="ECO:0000256" key="3">
    <source>
        <dbReference type="ARBA" id="ARBA00022801"/>
    </source>
</evidence>
<dbReference type="Gene3D" id="1.20.120.580">
    <property type="entry name" value="bsu32300-like"/>
    <property type="match status" value="1"/>
</dbReference>
<name>A0A6N7IPC0_9FIRM</name>
<dbReference type="InterPro" id="IPR037038">
    <property type="entry name" value="HepT-like_sf"/>
</dbReference>
<dbReference type="GO" id="GO:0110001">
    <property type="term" value="C:toxin-antitoxin complex"/>
    <property type="evidence" value="ECO:0007669"/>
    <property type="project" value="InterPro"/>
</dbReference>
<gene>
    <name evidence="5" type="ORF">GFC01_06315</name>
</gene>
<evidence type="ECO:0000313" key="6">
    <source>
        <dbReference type="Proteomes" id="UP000441717"/>
    </source>
</evidence>
<dbReference type="Proteomes" id="UP000441717">
    <property type="component" value="Unassembled WGS sequence"/>
</dbReference>
<keyword evidence="3" id="KW-0378">Hydrolase</keyword>
<comment type="caution">
    <text evidence="5">The sequence shown here is derived from an EMBL/GenBank/DDBJ whole genome shotgun (WGS) entry which is preliminary data.</text>
</comment>
<dbReference type="PANTHER" id="PTHR33397:SF3">
    <property type="entry name" value="MRNA NUCLEASE HEPT"/>
    <property type="match status" value="1"/>
</dbReference>
<keyword evidence="6" id="KW-1185">Reference proteome</keyword>
<dbReference type="GO" id="GO:0016787">
    <property type="term" value="F:hydrolase activity"/>
    <property type="evidence" value="ECO:0007669"/>
    <property type="project" value="UniProtKB-KW"/>
</dbReference>
<protein>
    <submittedName>
        <fullName evidence="5">DUF86 domain-containing protein</fullName>
    </submittedName>
</protein>
<comment type="similarity">
    <text evidence="4">Belongs to the HepT RNase toxin family.</text>
</comment>
<dbReference type="GO" id="GO:0004540">
    <property type="term" value="F:RNA nuclease activity"/>
    <property type="evidence" value="ECO:0007669"/>
    <property type="project" value="InterPro"/>
</dbReference>
<dbReference type="RefSeq" id="WP_152945820.1">
    <property type="nucleotide sequence ID" value="NZ_WHYR01000013.1"/>
</dbReference>
<dbReference type="InterPro" id="IPR008201">
    <property type="entry name" value="HepT-like"/>
</dbReference>
<dbReference type="NCBIfam" id="NF047751">
    <property type="entry name" value="HepT_toxin"/>
    <property type="match status" value="1"/>
</dbReference>
<dbReference type="EMBL" id="WHYR01000013">
    <property type="protein sequence ID" value="MQL51885.1"/>
    <property type="molecule type" value="Genomic_DNA"/>
</dbReference>
<proteinExistence type="inferred from homology"/>
<evidence type="ECO:0000256" key="1">
    <source>
        <dbReference type="ARBA" id="ARBA00022649"/>
    </source>
</evidence>
<keyword evidence="1" id="KW-1277">Toxin-antitoxin system</keyword>
<reference evidence="5 6" key="1">
    <citation type="submission" date="2019-10" db="EMBL/GenBank/DDBJ databases">
        <title>Comparative genomics of sulfur disproportionating microorganisms.</title>
        <authorList>
            <person name="Ward L.M."/>
            <person name="Bertran E."/>
            <person name="Johnston D."/>
        </authorList>
    </citation>
    <scope>NUCLEOTIDE SEQUENCE [LARGE SCALE GENOMIC DNA]</scope>
    <source>
        <strain evidence="5 6">DSM 14055</strain>
    </source>
</reference>
<keyword evidence="2" id="KW-0540">Nuclease</keyword>
<accession>A0A6N7IPC0</accession>
<organism evidence="5 6">
    <name type="scientific">Desulfofundulus thermobenzoicus</name>
    <dbReference type="NCBI Taxonomy" id="29376"/>
    <lineage>
        <taxon>Bacteria</taxon>
        <taxon>Bacillati</taxon>
        <taxon>Bacillota</taxon>
        <taxon>Clostridia</taxon>
        <taxon>Eubacteriales</taxon>
        <taxon>Peptococcaceae</taxon>
        <taxon>Desulfofundulus</taxon>
    </lineage>
</organism>
<dbReference type="InterPro" id="IPR052379">
    <property type="entry name" value="Type_VII_TA_RNase"/>
</dbReference>
<evidence type="ECO:0000256" key="4">
    <source>
        <dbReference type="ARBA" id="ARBA00024207"/>
    </source>
</evidence>
<dbReference type="AlphaFoldDB" id="A0A6N7IPC0"/>
<dbReference type="Pfam" id="PF01934">
    <property type="entry name" value="HepT-like"/>
    <property type="match status" value="1"/>
</dbReference>
<evidence type="ECO:0000313" key="5">
    <source>
        <dbReference type="EMBL" id="MQL51885.1"/>
    </source>
</evidence>